<dbReference type="Proteomes" id="UP000179807">
    <property type="component" value="Unassembled WGS sequence"/>
</dbReference>
<feature type="domain" description="RRM" evidence="3">
    <location>
        <begin position="485"/>
        <end position="564"/>
    </location>
</feature>
<dbReference type="AlphaFoldDB" id="A0A1J4JP71"/>
<dbReference type="Gene3D" id="3.10.20.90">
    <property type="entry name" value="Phosphatidylinositol 3-kinase Catalytic Subunit, Chain A, domain 1"/>
    <property type="match status" value="2"/>
</dbReference>
<protein>
    <recommendedName>
        <fullName evidence="3">RRM domain-containing protein</fullName>
    </recommendedName>
</protein>
<proteinExistence type="predicted"/>
<feature type="region of interest" description="Disordered" evidence="2">
    <location>
        <begin position="211"/>
        <end position="236"/>
    </location>
</feature>
<dbReference type="SUPFAM" id="SSF54928">
    <property type="entry name" value="RNA-binding domain, RBD"/>
    <property type="match status" value="1"/>
</dbReference>
<reference evidence="4" key="1">
    <citation type="submission" date="2016-10" db="EMBL/GenBank/DDBJ databases">
        <authorList>
            <person name="Benchimol M."/>
            <person name="Almeida L.G."/>
            <person name="Vasconcelos A.T."/>
            <person name="Perreira-Neves A."/>
            <person name="Rosa I.A."/>
            <person name="Tasca T."/>
            <person name="Bogo M.R."/>
            <person name="de Souza W."/>
        </authorList>
    </citation>
    <scope>NUCLEOTIDE SEQUENCE [LARGE SCALE GENOMIC DNA]</scope>
    <source>
        <strain evidence="4">K</strain>
    </source>
</reference>
<dbReference type="InterPro" id="IPR035979">
    <property type="entry name" value="RBD_domain_sf"/>
</dbReference>
<dbReference type="VEuPathDB" id="TrichDB:TRFO_08640"/>
<dbReference type="GeneID" id="94829117"/>
<dbReference type="SMART" id="SM00360">
    <property type="entry name" value="RRM"/>
    <property type="match status" value="1"/>
</dbReference>
<organism evidence="4 5">
    <name type="scientific">Tritrichomonas foetus</name>
    <dbReference type="NCBI Taxonomy" id="1144522"/>
    <lineage>
        <taxon>Eukaryota</taxon>
        <taxon>Metamonada</taxon>
        <taxon>Parabasalia</taxon>
        <taxon>Tritrichomonadida</taxon>
        <taxon>Tritrichomonadidae</taxon>
        <taxon>Tritrichomonas</taxon>
    </lineage>
</organism>
<feature type="compositionally biased region" description="Low complexity" evidence="2">
    <location>
        <begin position="211"/>
        <end position="230"/>
    </location>
</feature>
<dbReference type="InterPro" id="IPR012677">
    <property type="entry name" value="Nucleotide-bd_a/b_plait_sf"/>
</dbReference>
<comment type="caution">
    <text evidence="4">The sequence shown here is derived from an EMBL/GenBank/DDBJ whole genome shotgun (WGS) entry which is preliminary data.</text>
</comment>
<dbReference type="PROSITE" id="PS50102">
    <property type="entry name" value="RRM"/>
    <property type="match status" value="1"/>
</dbReference>
<evidence type="ECO:0000259" key="3">
    <source>
        <dbReference type="PROSITE" id="PS50102"/>
    </source>
</evidence>
<keyword evidence="5" id="KW-1185">Reference proteome</keyword>
<dbReference type="EMBL" id="MLAK01001026">
    <property type="protein sequence ID" value="OHS99068.1"/>
    <property type="molecule type" value="Genomic_DNA"/>
</dbReference>
<dbReference type="InterPro" id="IPR029071">
    <property type="entry name" value="Ubiquitin-like_domsf"/>
</dbReference>
<dbReference type="CDD" id="cd00590">
    <property type="entry name" value="RRM_SF"/>
    <property type="match status" value="1"/>
</dbReference>
<keyword evidence="1" id="KW-0694">RNA-binding</keyword>
<evidence type="ECO:0000313" key="5">
    <source>
        <dbReference type="Proteomes" id="UP000179807"/>
    </source>
</evidence>
<evidence type="ECO:0000256" key="1">
    <source>
        <dbReference type="PROSITE-ProRule" id="PRU00176"/>
    </source>
</evidence>
<accession>A0A1J4JP71</accession>
<sequence>MQQSHSIPFSYEERFRSHATQTKDQQKWLIIAFLPNSQSVSPLIDPPLQSTLNDYFLSIHISLDDQFGKWVCDNFHFPDNTPSIAIMDPGKLVTMAQKISILNSSMLLTWIQSFIGENGRYVNHSMIKFRLKFPGRNPTEPSAMKRNGNLYEVFRKIAQQLSIQCSIYRFYYKGRMITENDTPDTIGLVPLDYIEARNVISTNVKFDPGVGTNLNSNSTSNPNGSPSNSGFGYNPVDAKPDFSSLKEKLSEATPSTLINSTSISTPNQFQQLDQKIPASPVHSDLVKTEEKTPEKLVEKLNIKFNDPKGNQSKSHIKKDRKLRPWILSKISKTYSINELLFYVNDNTEPLDIEKTPDQLHLEPGDIINARMKTNTDSSTPLSSQQMQACQSAKETKVEIVMKMESQKNLKLQMPSTFTFGQAFEEYAKKIKEKRENLRFILINSATGEEMLVSPNMRPSDYSIGEHGTVVEVYKKIIPREETNAVEIMVRDIPFSAREKEIKKLFKKWGDIVSFHILRDPYCEMLSVAFLTFESDQDGYKCFHECKTNPIEYSGRTLLVSIAKGDQ</sequence>
<dbReference type="Pfam" id="PF00076">
    <property type="entry name" value="RRM_1"/>
    <property type="match status" value="1"/>
</dbReference>
<gene>
    <name evidence="4" type="ORF">TRFO_08640</name>
</gene>
<dbReference type="GO" id="GO:0003723">
    <property type="term" value="F:RNA binding"/>
    <property type="evidence" value="ECO:0007669"/>
    <property type="project" value="UniProtKB-UniRule"/>
</dbReference>
<dbReference type="SUPFAM" id="SSF54236">
    <property type="entry name" value="Ubiquitin-like"/>
    <property type="match status" value="1"/>
</dbReference>
<dbReference type="InterPro" id="IPR000504">
    <property type="entry name" value="RRM_dom"/>
</dbReference>
<dbReference type="RefSeq" id="XP_068352205.1">
    <property type="nucleotide sequence ID" value="XM_068494413.1"/>
</dbReference>
<dbReference type="Gene3D" id="3.30.70.330">
    <property type="match status" value="1"/>
</dbReference>
<evidence type="ECO:0000313" key="4">
    <source>
        <dbReference type="EMBL" id="OHS99068.1"/>
    </source>
</evidence>
<name>A0A1J4JP71_9EUKA</name>
<evidence type="ECO:0000256" key="2">
    <source>
        <dbReference type="SAM" id="MobiDB-lite"/>
    </source>
</evidence>
<dbReference type="OrthoDB" id="439639at2759"/>